<evidence type="ECO:0000256" key="6">
    <source>
        <dbReference type="ARBA" id="ARBA00022801"/>
    </source>
</evidence>
<dbReference type="PANTHER" id="PTHR11177:SF365">
    <property type="entry name" value="ENDOCHITINASE B"/>
    <property type="match status" value="1"/>
</dbReference>
<organism evidence="13 14">
    <name type="scientific">Aspergillus pseudotamarii</name>
    <dbReference type="NCBI Taxonomy" id="132259"/>
    <lineage>
        <taxon>Eukaryota</taxon>
        <taxon>Fungi</taxon>
        <taxon>Dikarya</taxon>
        <taxon>Ascomycota</taxon>
        <taxon>Pezizomycotina</taxon>
        <taxon>Eurotiomycetes</taxon>
        <taxon>Eurotiomycetidae</taxon>
        <taxon>Eurotiales</taxon>
        <taxon>Aspergillaceae</taxon>
        <taxon>Aspergillus</taxon>
        <taxon>Aspergillus subgen. Circumdati</taxon>
    </lineage>
</organism>
<evidence type="ECO:0000256" key="8">
    <source>
        <dbReference type="ARBA" id="ARBA00023277"/>
    </source>
</evidence>
<dbReference type="PROSITE" id="PS51910">
    <property type="entry name" value="GH18_2"/>
    <property type="match status" value="1"/>
</dbReference>
<dbReference type="EMBL" id="ML743710">
    <property type="protein sequence ID" value="KAE8130703.1"/>
    <property type="molecule type" value="Genomic_DNA"/>
</dbReference>
<proteinExistence type="inferred from homology"/>
<dbReference type="GO" id="GO:0008061">
    <property type="term" value="F:chitin binding"/>
    <property type="evidence" value="ECO:0007669"/>
    <property type="project" value="InterPro"/>
</dbReference>
<dbReference type="AlphaFoldDB" id="A0A5N6SBD7"/>
<dbReference type="GO" id="GO:0000272">
    <property type="term" value="P:polysaccharide catabolic process"/>
    <property type="evidence" value="ECO:0007669"/>
    <property type="project" value="UniProtKB-KW"/>
</dbReference>
<evidence type="ECO:0000256" key="5">
    <source>
        <dbReference type="ARBA" id="ARBA00022525"/>
    </source>
</evidence>
<dbReference type="SUPFAM" id="SSF54556">
    <property type="entry name" value="Chitinase insertion domain"/>
    <property type="match status" value="1"/>
</dbReference>
<keyword evidence="9 11" id="KW-0326">Glycosidase</keyword>
<reference evidence="13 14" key="1">
    <citation type="submission" date="2019-04" db="EMBL/GenBank/DDBJ databases">
        <title>Friends and foes A comparative genomics study of 23 Aspergillus species from section Flavi.</title>
        <authorList>
            <consortium name="DOE Joint Genome Institute"/>
            <person name="Kjaerbolling I."/>
            <person name="Vesth T."/>
            <person name="Frisvad J.C."/>
            <person name="Nybo J.L."/>
            <person name="Theobald S."/>
            <person name="Kildgaard S."/>
            <person name="Isbrandt T."/>
            <person name="Kuo A."/>
            <person name="Sato A."/>
            <person name="Lyhne E.K."/>
            <person name="Kogle M.E."/>
            <person name="Wiebenga A."/>
            <person name="Kun R.S."/>
            <person name="Lubbers R.J."/>
            <person name="Makela M.R."/>
            <person name="Barry K."/>
            <person name="Chovatia M."/>
            <person name="Clum A."/>
            <person name="Daum C."/>
            <person name="Haridas S."/>
            <person name="He G."/>
            <person name="LaButti K."/>
            <person name="Lipzen A."/>
            <person name="Mondo S."/>
            <person name="Riley R."/>
            <person name="Salamov A."/>
            <person name="Simmons B.A."/>
            <person name="Magnuson J.K."/>
            <person name="Henrissat B."/>
            <person name="Mortensen U.H."/>
            <person name="Larsen T.O."/>
            <person name="Devries R.P."/>
            <person name="Grigoriev I.V."/>
            <person name="Machida M."/>
            <person name="Baker S.E."/>
            <person name="Andersen M.R."/>
        </authorList>
    </citation>
    <scope>NUCLEOTIDE SEQUENCE [LARGE SCALE GENOMIC DNA]</scope>
    <source>
        <strain evidence="13 14">CBS 117625</strain>
    </source>
</reference>
<evidence type="ECO:0000256" key="7">
    <source>
        <dbReference type="ARBA" id="ARBA00023024"/>
    </source>
</evidence>
<dbReference type="SUPFAM" id="SSF51445">
    <property type="entry name" value="(Trans)glycosidases"/>
    <property type="match status" value="1"/>
</dbReference>
<dbReference type="PROSITE" id="PS01095">
    <property type="entry name" value="GH18_1"/>
    <property type="match status" value="1"/>
</dbReference>
<dbReference type="SMART" id="SM00636">
    <property type="entry name" value="Glyco_18"/>
    <property type="match status" value="1"/>
</dbReference>
<evidence type="ECO:0000313" key="13">
    <source>
        <dbReference type="EMBL" id="KAE8130703.1"/>
    </source>
</evidence>
<dbReference type="Pfam" id="PF00704">
    <property type="entry name" value="Glyco_hydro_18"/>
    <property type="match status" value="1"/>
</dbReference>
<comment type="catalytic activity">
    <reaction evidence="1">
        <text>Random endo-hydrolysis of N-acetyl-beta-D-glucosaminide (1-&gt;4)-beta-linkages in chitin and chitodextrins.</text>
        <dbReference type="EC" id="3.2.1.14"/>
    </reaction>
</comment>
<dbReference type="GO" id="GO:0006032">
    <property type="term" value="P:chitin catabolic process"/>
    <property type="evidence" value="ECO:0007669"/>
    <property type="project" value="UniProtKB-KW"/>
</dbReference>
<dbReference type="InterPro" id="IPR050314">
    <property type="entry name" value="Glycosyl_Hydrlase_18"/>
</dbReference>
<feature type="domain" description="GH18" evidence="12">
    <location>
        <begin position="4"/>
        <end position="335"/>
    </location>
</feature>
<comment type="subcellular location">
    <subcellularLocation>
        <location evidence="2">Secreted</location>
    </subcellularLocation>
</comment>
<evidence type="ECO:0000256" key="2">
    <source>
        <dbReference type="ARBA" id="ARBA00004613"/>
    </source>
</evidence>
<dbReference type="EC" id="3.2.1.14" evidence="4"/>
<keyword evidence="7" id="KW-0146">Chitin degradation</keyword>
<keyword evidence="5" id="KW-0964">Secreted</keyword>
<dbReference type="FunFam" id="3.10.50.10:FF:000005">
    <property type="entry name" value="Endochitinase B1"/>
    <property type="match status" value="1"/>
</dbReference>
<dbReference type="OrthoDB" id="76388at2759"/>
<evidence type="ECO:0000256" key="9">
    <source>
        <dbReference type="ARBA" id="ARBA00023295"/>
    </source>
</evidence>
<keyword evidence="10" id="KW-0624">Polysaccharide degradation</keyword>
<protein>
    <recommendedName>
        <fullName evidence="4">chitinase</fullName>
        <ecNumber evidence="4">3.2.1.14</ecNumber>
    </recommendedName>
</protein>
<evidence type="ECO:0000259" key="12">
    <source>
        <dbReference type="PROSITE" id="PS51910"/>
    </source>
</evidence>
<name>A0A5N6SBD7_ASPPS</name>
<gene>
    <name evidence="13" type="ORF">BDV38DRAFT_276569</name>
</gene>
<evidence type="ECO:0000313" key="14">
    <source>
        <dbReference type="Proteomes" id="UP000325672"/>
    </source>
</evidence>
<keyword evidence="14" id="KW-1185">Reference proteome</keyword>
<dbReference type="GO" id="GO:0005576">
    <property type="term" value="C:extracellular region"/>
    <property type="evidence" value="ECO:0007669"/>
    <property type="project" value="UniProtKB-SubCell"/>
</dbReference>
<evidence type="ECO:0000256" key="11">
    <source>
        <dbReference type="RuleBase" id="RU000489"/>
    </source>
</evidence>
<dbReference type="PANTHER" id="PTHR11177">
    <property type="entry name" value="CHITINASE"/>
    <property type="match status" value="1"/>
</dbReference>
<keyword evidence="8" id="KW-0119">Carbohydrate metabolism</keyword>
<dbReference type="InterPro" id="IPR017853">
    <property type="entry name" value="GH"/>
</dbReference>
<dbReference type="Gene3D" id="3.20.20.80">
    <property type="entry name" value="Glycosidases"/>
    <property type="match status" value="2"/>
</dbReference>
<evidence type="ECO:0000256" key="10">
    <source>
        <dbReference type="ARBA" id="ARBA00023326"/>
    </source>
</evidence>
<comment type="similarity">
    <text evidence="3">Belongs to the glycosyl hydrolase 18 family. Chitinase class V subfamily.</text>
</comment>
<evidence type="ECO:0000256" key="1">
    <source>
        <dbReference type="ARBA" id="ARBA00000822"/>
    </source>
</evidence>
<dbReference type="InterPro" id="IPR001579">
    <property type="entry name" value="Glyco_hydro_18_chit_AS"/>
</dbReference>
<dbReference type="InterPro" id="IPR029070">
    <property type="entry name" value="Chitinase_insertion_sf"/>
</dbReference>
<keyword evidence="6 11" id="KW-0378">Hydrolase</keyword>
<sequence>MSGIKTLNYFVNWAIYGRGNNLSDLPNDKLTHILYTFANIRENGEVFRTDNWADIDKHYPGDQWDEPGTNIYGCVKQLGLLKKHNRNSDPGRTKFAETATQLILDWRFDGLDVDWEYPKNDDEANNLSLLLKKFTLDMAAAAAGQNRGFLTIAGPAGRENYTKFKFSHLTPHLDFYNLMAYDYSGAWSTAAGHWANLEEPTSTPKNTPYSISEALDYYINKSKVPLPKIILGMPLYGRGFTNTDSPGHPFEGIGQGHWEQGIWDYKDLPFTGASEHLDKQAGASWRFNPTDRMIISYDTQEMGEIKAEYILQHQLGGAMWWGSSGDKGGKAPRKS</sequence>
<dbReference type="RefSeq" id="XP_031906766.1">
    <property type="nucleotide sequence ID" value="XM_032058244.1"/>
</dbReference>
<dbReference type="InterPro" id="IPR001223">
    <property type="entry name" value="Glyco_hydro18_cat"/>
</dbReference>
<dbReference type="InterPro" id="IPR011583">
    <property type="entry name" value="Chitinase_II/V-like_cat"/>
</dbReference>
<dbReference type="Gene3D" id="3.10.50.10">
    <property type="match status" value="1"/>
</dbReference>
<dbReference type="GO" id="GO:0008843">
    <property type="term" value="F:endochitinase activity"/>
    <property type="evidence" value="ECO:0007669"/>
    <property type="project" value="UniProtKB-EC"/>
</dbReference>
<accession>A0A5N6SBD7</accession>
<evidence type="ECO:0000256" key="4">
    <source>
        <dbReference type="ARBA" id="ARBA00012729"/>
    </source>
</evidence>
<dbReference type="Proteomes" id="UP000325672">
    <property type="component" value="Unassembled WGS sequence"/>
</dbReference>
<dbReference type="GeneID" id="43642454"/>
<evidence type="ECO:0000256" key="3">
    <source>
        <dbReference type="ARBA" id="ARBA00008682"/>
    </source>
</evidence>